<dbReference type="EMBL" id="BASZ01000004">
    <property type="protein sequence ID" value="GAD48806.1"/>
    <property type="molecule type" value="Genomic_DNA"/>
</dbReference>
<accession>U2Y6M7</accession>
<reference evidence="3 4" key="1">
    <citation type="submission" date="2013-09" db="EMBL/GenBank/DDBJ databases">
        <title>Whole genome shotgun sequence of Novosphingobium tardaugens NBRC 16725.</title>
        <authorList>
            <person name="Isaki S."/>
            <person name="Hosoyama A."/>
            <person name="Tsuchikane K."/>
            <person name="Katsumata H."/>
            <person name="Ando Y."/>
            <person name="Yamazaki S."/>
            <person name="Fujita N."/>
        </authorList>
    </citation>
    <scope>NUCLEOTIDE SEQUENCE [LARGE SCALE GENOMIC DNA]</scope>
    <source>
        <strain evidence="3 4">NBRC 16725</strain>
    </source>
</reference>
<organism evidence="3 4">
    <name type="scientific">Caenibius tardaugens NBRC 16725</name>
    <dbReference type="NCBI Taxonomy" id="1219035"/>
    <lineage>
        <taxon>Bacteria</taxon>
        <taxon>Pseudomonadati</taxon>
        <taxon>Pseudomonadota</taxon>
        <taxon>Alphaproteobacteria</taxon>
        <taxon>Sphingomonadales</taxon>
        <taxon>Erythrobacteraceae</taxon>
        <taxon>Caenibius</taxon>
    </lineage>
</organism>
<evidence type="ECO:0000256" key="1">
    <source>
        <dbReference type="SAM" id="MobiDB-lite"/>
    </source>
</evidence>
<dbReference type="Proteomes" id="UP000016568">
    <property type="component" value="Unassembled WGS sequence"/>
</dbReference>
<dbReference type="OrthoDB" id="9790710at2"/>
<dbReference type="GO" id="GO:0016757">
    <property type="term" value="F:glycosyltransferase activity"/>
    <property type="evidence" value="ECO:0007669"/>
    <property type="project" value="UniProtKB-ARBA"/>
</dbReference>
<evidence type="ECO:0000259" key="2">
    <source>
        <dbReference type="Pfam" id="PF13439"/>
    </source>
</evidence>
<dbReference type="PANTHER" id="PTHR12526">
    <property type="entry name" value="GLYCOSYLTRANSFERASE"/>
    <property type="match status" value="1"/>
</dbReference>
<dbReference type="PANTHER" id="PTHR12526:SF636">
    <property type="entry name" value="BLL3647 PROTEIN"/>
    <property type="match status" value="1"/>
</dbReference>
<feature type="compositionally biased region" description="Basic and acidic residues" evidence="1">
    <location>
        <begin position="16"/>
        <end position="25"/>
    </location>
</feature>
<evidence type="ECO:0000313" key="3">
    <source>
        <dbReference type="EMBL" id="GAD48806.1"/>
    </source>
</evidence>
<proteinExistence type="predicted"/>
<dbReference type="Gene3D" id="3.40.50.2000">
    <property type="entry name" value="Glycogen Phosphorylase B"/>
    <property type="match status" value="2"/>
</dbReference>
<feature type="region of interest" description="Disordered" evidence="1">
    <location>
        <begin position="1"/>
        <end position="40"/>
    </location>
</feature>
<dbReference type="InterPro" id="IPR028098">
    <property type="entry name" value="Glyco_trans_4-like_N"/>
</dbReference>
<feature type="compositionally biased region" description="Polar residues" evidence="1">
    <location>
        <begin position="1"/>
        <end position="14"/>
    </location>
</feature>
<dbReference type="Pfam" id="PF13692">
    <property type="entry name" value="Glyco_trans_1_4"/>
    <property type="match status" value="1"/>
</dbReference>
<gene>
    <name evidence="3" type="ORF">NT2_04_02180</name>
</gene>
<protein>
    <submittedName>
        <fullName evidence="3">Putative glycosyltransferase</fullName>
    </submittedName>
</protein>
<dbReference type="RefSeq" id="WP_021689713.1">
    <property type="nucleotide sequence ID" value="NZ_BASZ01000004.1"/>
</dbReference>
<comment type="caution">
    <text evidence="3">The sequence shown here is derived from an EMBL/GenBank/DDBJ whole genome shotgun (WGS) entry which is preliminary data.</text>
</comment>
<dbReference type="AlphaFoldDB" id="U2Y6M7"/>
<name>U2Y6M7_9SPHN</name>
<keyword evidence="4" id="KW-1185">Reference proteome</keyword>
<keyword evidence="3" id="KW-0808">Transferase</keyword>
<dbReference type="Pfam" id="PF13439">
    <property type="entry name" value="Glyco_transf_4"/>
    <property type="match status" value="1"/>
</dbReference>
<dbReference type="SUPFAM" id="SSF53756">
    <property type="entry name" value="UDP-Glycosyltransferase/glycogen phosphorylase"/>
    <property type="match status" value="1"/>
</dbReference>
<evidence type="ECO:0000313" key="4">
    <source>
        <dbReference type="Proteomes" id="UP000016568"/>
    </source>
</evidence>
<feature type="domain" description="Glycosyltransferase subfamily 4-like N-terminal" evidence="2">
    <location>
        <begin position="58"/>
        <end position="231"/>
    </location>
</feature>
<sequence length="428" mass="46451">MTNTDVGVMATTQAPFERRIAERTPTKQPGRSRNRNADQARSARPDIAILVYDLRASGVVLNALRIARAALQANLRTELWVMNDLGPMGRDLPAELHVRRLQQGQAGQHRALSSVKGIPALAATLRTVRPRVLFSAGNHVHAFAVAGHRLARVRDMKLIGRVSNALAATAPRKRSGLPGKILRSIAIVWERLQFRAMDQLVAVSHELGSDLVTYGKVDSRAVTIIPNGVDAGWIADQAAEPLDHPWFAPGAPPVVLAVGRLSRQKNFDQLIRAFAILRQKQPARLVIIGHGQNKDRDALQALASTLGVDADVWFTGYQANPYRFMARARLFAMTSLWEGGSNVLIEALACGLPIVATACPTGIREVLDGLPDGRLVTIGDAKATAQAMAELLTRPHEPLPSSMTLRDYQLSVCLGRYQGLLHTAAVPA</sequence>
<dbReference type="KEGG" id="ntd:EGO55_09195"/>
<dbReference type="CDD" id="cd03811">
    <property type="entry name" value="GT4_GT28_WabH-like"/>
    <property type="match status" value="1"/>
</dbReference>
<dbReference type="eggNOG" id="COG0438">
    <property type="taxonomic scope" value="Bacteria"/>
</dbReference>